<keyword evidence="2 5" id="KW-0812">Transmembrane</keyword>
<keyword evidence="3 5" id="KW-1133">Transmembrane helix</keyword>
<evidence type="ECO:0000256" key="2">
    <source>
        <dbReference type="ARBA" id="ARBA00022692"/>
    </source>
</evidence>
<dbReference type="InterPro" id="IPR002809">
    <property type="entry name" value="EMC3/TMCO1"/>
</dbReference>
<keyword evidence="7" id="KW-1185">Reference proteome</keyword>
<dbReference type="Pfam" id="PF01956">
    <property type="entry name" value="EMC3_TMCO1"/>
    <property type="match status" value="1"/>
</dbReference>
<evidence type="ECO:0000256" key="4">
    <source>
        <dbReference type="ARBA" id="ARBA00023136"/>
    </source>
</evidence>
<evidence type="ECO:0000313" key="6">
    <source>
        <dbReference type="EMBL" id="KAJ5547201.1"/>
    </source>
</evidence>
<evidence type="ECO:0000256" key="1">
    <source>
        <dbReference type="ARBA" id="ARBA00004141"/>
    </source>
</evidence>
<comment type="subcellular location">
    <subcellularLocation>
        <location evidence="1">Membrane</location>
        <topology evidence="1">Multi-pass membrane protein</topology>
    </subcellularLocation>
</comment>
<organism evidence="6 7">
    <name type="scientific">Penicillium frequentans</name>
    <dbReference type="NCBI Taxonomy" id="3151616"/>
    <lineage>
        <taxon>Eukaryota</taxon>
        <taxon>Fungi</taxon>
        <taxon>Dikarya</taxon>
        <taxon>Ascomycota</taxon>
        <taxon>Pezizomycotina</taxon>
        <taxon>Eurotiomycetes</taxon>
        <taxon>Eurotiomycetidae</taxon>
        <taxon>Eurotiales</taxon>
        <taxon>Aspergillaceae</taxon>
        <taxon>Penicillium</taxon>
    </lineage>
</organism>
<dbReference type="Proteomes" id="UP001220324">
    <property type="component" value="Unassembled WGS sequence"/>
</dbReference>
<dbReference type="AlphaFoldDB" id="A0AAD6GIQ5"/>
<evidence type="ECO:0000313" key="7">
    <source>
        <dbReference type="Proteomes" id="UP001220324"/>
    </source>
</evidence>
<evidence type="ECO:0000256" key="5">
    <source>
        <dbReference type="SAM" id="Phobius"/>
    </source>
</evidence>
<feature type="transmembrane region" description="Helical" evidence="5">
    <location>
        <begin position="16"/>
        <end position="34"/>
    </location>
</feature>
<comment type="caution">
    <text evidence="6">The sequence shown here is derived from an EMBL/GenBank/DDBJ whole genome shotgun (WGS) entry which is preliminary data.</text>
</comment>
<evidence type="ECO:0000256" key="3">
    <source>
        <dbReference type="ARBA" id="ARBA00022989"/>
    </source>
</evidence>
<accession>A0AAD6GIQ5</accession>
<reference evidence="6 7" key="1">
    <citation type="journal article" date="2023" name="IMA Fungus">
        <title>Comparative genomic study of the Penicillium genus elucidates a diverse pangenome and 15 lateral gene transfer events.</title>
        <authorList>
            <person name="Petersen C."/>
            <person name="Sorensen T."/>
            <person name="Nielsen M.R."/>
            <person name="Sondergaard T.E."/>
            <person name="Sorensen J.L."/>
            <person name="Fitzpatrick D.A."/>
            <person name="Frisvad J.C."/>
            <person name="Nielsen K.L."/>
        </authorList>
    </citation>
    <scope>NUCLEOTIDE SEQUENCE [LARGE SCALE GENOMIC DNA]</scope>
    <source>
        <strain evidence="6 7">IBT 35679</strain>
    </source>
</reference>
<dbReference type="GO" id="GO:0016020">
    <property type="term" value="C:membrane"/>
    <property type="evidence" value="ECO:0007669"/>
    <property type="project" value="UniProtKB-SubCell"/>
</dbReference>
<protein>
    <recommendedName>
        <fullName evidence="8">ER membrane protein complex subunit 3</fullName>
    </recommendedName>
</protein>
<dbReference type="EMBL" id="JAQIZZ010000003">
    <property type="protein sequence ID" value="KAJ5547201.1"/>
    <property type="molecule type" value="Genomic_DNA"/>
</dbReference>
<gene>
    <name evidence="6" type="ORF">N7494_004786</name>
</gene>
<evidence type="ECO:0008006" key="8">
    <source>
        <dbReference type="Google" id="ProtNLM"/>
    </source>
</evidence>
<keyword evidence="4 5" id="KW-0472">Membrane</keyword>
<proteinExistence type="predicted"/>
<name>A0AAD6GIQ5_9EURO</name>
<sequence>MAIQGAEQTILRDPALFYWILFPISVVMILTGILRHYATVLMNTPPEIPRHPRCIARAPCSSPWC</sequence>